<dbReference type="EMBL" id="WHWB01032950">
    <property type="protein sequence ID" value="KAJ7422763.1"/>
    <property type="molecule type" value="Genomic_DNA"/>
</dbReference>
<name>A0ABQ9DP25_9PASS</name>
<gene>
    <name evidence="2" type="ORF">WISP_36560</name>
</gene>
<reference evidence="2" key="1">
    <citation type="submission" date="2019-10" db="EMBL/GenBank/DDBJ databases">
        <authorList>
            <person name="Soares A.E.R."/>
            <person name="Aleixo A."/>
            <person name="Schneider P."/>
            <person name="Miyaki C.Y."/>
            <person name="Schneider M.P."/>
            <person name="Mello C."/>
            <person name="Vasconcelos A.T.R."/>
        </authorList>
    </citation>
    <scope>NUCLEOTIDE SEQUENCE</scope>
    <source>
        <tissue evidence="2">Muscle</tissue>
    </source>
</reference>
<feature type="compositionally biased region" description="Basic and acidic residues" evidence="1">
    <location>
        <begin position="13"/>
        <end position="25"/>
    </location>
</feature>
<accession>A0ABQ9DP25</accession>
<protein>
    <submittedName>
        <fullName evidence="2">Rna-directed dna polymerase from mobile element jockey-like</fullName>
    </submittedName>
</protein>
<sequence>MAKQDVPLQPIEVQDRAEIHPHSMEDPTLEQGSVLDLAPSGKSGDDTKLCGAVNMSEGRDAIQMDFERLERWAPKNLMKFGKTKGKVVHKGRGKPKIKYRMGRKWIESSPFRGSLRGVG</sequence>
<organism evidence="2 3">
    <name type="scientific">Willisornis vidua</name>
    <name type="common">Xingu scale-backed antbird</name>
    <dbReference type="NCBI Taxonomy" id="1566151"/>
    <lineage>
        <taxon>Eukaryota</taxon>
        <taxon>Metazoa</taxon>
        <taxon>Chordata</taxon>
        <taxon>Craniata</taxon>
        <taxon>Vertebrata</taxon>
        <taxon>Euteleostomi</taxon>
        <taxon>Archelosauria</taxon>
        <taxon>Archosauria</taxon>
        <taxon>Dinosauria</taxon>
        <taxon>Saurischia</taxon>
        <taxon>Theropoda</taxon>
        <taxon>Coelurosauria</taxon>
        <taxon>Aves</taxon>
        <taxon>Neognathae</taxon>
        <taxon>Neoaves</taxon>
        <taxon>Telluraves</taxon>
        <taxon>Australaves</taxon>
        <taxon>Passeriformes</taxon>
        <taxon>Thamnophilidae</taxon>
        <taxon>Willisornis</taxon>
    </lineage>
</organism>
<comment type="caution">
    <text evidence="2">The sequence shown here is derived from an EMBL/GenBank/DDBJ whole genome shotgun (WGS) entry which is preliminary data.</text>
</comment>
<evidence type="ECO:0000256" key="1">
    <source>
        <dbReference type="SAM" id="MobiDB-lite"/>
    </source>
</evidence>
<evidence type="ECO:0000313" key="3">
    <source>
        <dbReference type="Proteomes" id="UP001145742"/>
    </source>
</evidence>
<proteinExistence type="predicted"/>
<evidence type="ECO:0000313" key="2">
    <source>
        <dbReference type="EMBL" id="KAJ7422763.1"/>
    </source>
</evidence>
<keyword evidence="3" id="KW-1185">Reference proteome</keyword>
<dbReference type="Proteomes" id="UP001145742">
    <property type="component" value="Unassembled WGS sequence"/>
</dbReference>
<feature type="region of interest" description="Disordered" evidence="1">
    <location>
        <begin position="1"/>
        <end position="30"/>
    </location>
</feature>